<evidence type="ECO:0000313" key="14">
    <source>
        <dbReference type="EMBL" id="RID82171.1"/>
    </source>
</evidence>
<keyword evidence="8" id="KW-0902">Two-component regulatory system</keyword>
<dbReference type="PRINTS" id="PR00344">
    <property type="entry name" value="BCTRLSENSOR"/>
</dbReference>
<dbReference type="PANTHER" id="PTHR43065">
    <property type="entry name" value="SENSOR HISTIDINE KINASE"/>
    <property type="match status" value="1"/>
</dbReference>
<dbReference type="GO" id="GO:0016020">
    <property type="term" value="C:membrane"/>
    <property type="evidence" value="ECO:0007669"/>
    <property type="project" value="UniProtKB-UniRule"/>
</dbReference>
<dbReference type="InterPro" id="IPR003594">
    <property type="entry name" value="HATPase_dom"/>
</dbReference>
<dbReference type="CDD" id="cd00130">
    <property type="entry name" value="PAS"/>
    <property type="match status" value="2"/>
</dbReference>
<dbReference type="InterPro" id="IPR035965">
    <property type="entry name" value="PAS-like_dom_sf"/>
</dbReference>
<dbReference type="Gene3D" id="3.30.450.20">
    <property type="entry name" value="PAS domain"/>
    <property type="match status" value="2"/>
</dbReference>
<dbReference type="SMART" id="SM00388">
    <property type="entry name" value="HisKA"/>
    <property type="match status" value="1"/>
</dbReference>
<evidence type="ECO:0000256" key="7">
    <source>
        <dbReference type="ARBA" id="ARBA00022840"/>
    </source>
</evidence>
<dbReference type="AlphaFoldDB" id="A0A398AX75"/>
<evidence type="ECO:0000256" key="8">
    <source>
        <dbReference type="ARBA" id="ARBA00023012"/>
    </source>
</evidence>
<dbReference type="CDD" id="cd00082">
    <property type="entry name" value="HisKA"/>
    <property type="match status" value="1"/>
</dbReference>
<dbReference type="NCBIfam" id="TIGR00229">
    <property type="entry name" value="sensory_box"/>
    <property type="match status" value="2"/>
</dbReference>
<comment type="catalytic activity">
    <reaction evidence="1">
        <text>ATP + protein L-histidine = ADP + protein N-phospho-L-histidine.</text>
        <dbReference type="EC" id="2.7.13.3"/>
    </reaction>
</comment>
<feature type="domain" description="Histidine kinase" evidence="10">
    <location>
        <begin position="512"/>
        <end position="718"/>
    </location>
</feature>
<dbReference type="SUPFAM" id="SSF55785">
    <property type="entry name" value="PYP-like sensor domain (PAS domain)"/>
    <property type="match status" value="2"/>
</dbReference>
<dbReference type="SUPFAM" id="SSF47384">
    <property type="entry name" value="Homodimeric domain of signal transducing histidine kinase"/>
    <property type="match status" value="1"/>
</dbReference>
<keyword evidence="9" id="KW-0812">Transmembrane</keyword>
<feature type="domain" description="MHYT" evidence="13">
    <location>
        <begin position="8"/>
        <end position="200"/>
    </location>
</feature>
<dbReference type="InterPro" id="IPR005467">
    <property type="entry name" value="His_kinase_dom"/>
</dbReference>
<keyword evidence="9" id="KW-1133">Transmembrane helix</keyword>
<evidence type="ECO:0000259" key="13">
    <source>
        <dbReference type="PROSITE" id="PS50924"/>
    </source>
</evidence>
<dbReference type="PANTHER" id="PTHR43065:SF34">
    <property type="entry name" value="SPORULATION KINASE A"/>
    <property type="match status" value="1"/>
</dbReference>
<dbReference type="InterPro" id="IPR036890">
    <property type="entry name" value="HATPase_C_sf"/>
</dbReference>
<gene>
    <name evidence="14" type="ORF">D1953_18625</name>
</gene>
<dbReference type="PROSITE" id="PS50113">
    <property type="entry name" value="PAC"/>
    <property type="match status" value="2"/>
</dbReference>
<evidence type="ECO:0000256" key="1">
    <source>
        <dbReference type="ARBA" id="ARBA00000085"/>
    </source>
</evidence>
<dbReference type="PROSITE" id="PS50109">
    <property type="entry name" value="HIS_KIN"/>
    <property type="match status" value="1"/>
</dbReference>
<dbReference type="Gene3D" id="1.10.287.130">
    <property type="match status" value="1"/>
</dbReference>
<keyword evidence="9" id="KW-0472">Membrane</keyword>
<keyword evidence="3" id="KW-0597">Phosphoprotein</keyword>
<evidence type="ECO:0000256" key="6">
    <source>
        <dbReference type="ARBA" id="ARBA00022777"/>
    </source>
</evidence>
<dbReference type="Pfam" id="PF02518">
    <property type="entry name" value="HATPase_c"/>
    <property type="match status" value="1"/>
</dbReference>
<protein>
    <recommendedName>
        <fullName evidence="2">histidine kinase</fullName>
        <ecNumber evidence="2">2.7.13.3</ecNumber>
    </recommendedName>
</protein>
<dbReference type="GO" id="GO:0000155">
    <property type="term" value="F:phosphorelay sensor kinase activity"/>
    <property type="evidence" value="ECO:0007669"/>
    <property type="project" value="InterPro"/>
</dbReference>
<dbReference type="Pfam" id="PF00512">
    <property type="entry name" value="HisKA"/>
    <property type="match status" value="1"/>
</dbReference>
<dbReference type="InterPro" id="IPR000700">
    <property type="entry name" value="PAS-assoc_C"/>
</dbReference>
<dbReference type="Pfam" id="PF13426">
    <property type="entry name" value="PAS_9"/>
    <property type="match status" value="2"/>
</dbReference>
<dbReference type="InterPro" id="IPR036097">
    <property type="entry name" value="HisK_dim/P_sf"/>
</dbReference>
<feature type="transmembrane region" description="Helical" evidence="9">
    <location>
        <begin position="73"/>
        <end position="97"/>
    </location>
</feature>
<feature type="transmembrane region" description="Helical" evidence="9">
    <location>
        <begin position="109"/>
        <end position="129"/>
    </location>
</feature>
<evidence type="ECO:0000259" key="12">
    <source>
        <dbReference type="PROSITE" id="PS50113"/>
    </source>
</evidence>
<evidence type="ECO:0000259" key="10">
    <source>
        <dbReference type="PROSITE" id="PS50109"/>
    </source>
</evidence>
<evidence type="ECO:0000256" key="9">
    <source>
        <dbReference type="PROSITE-ProRule" id="PRU00244"/>
    </source>
</evidence>
<proteinExistence type="predicted"/>
<evidence type="ECO:0000256" key="4">
    <source>
        <dbReference type="ARBA" id="ARBA00022679"/>
    </source>
</evidence>
<feature type="transmembrane region" description="Helical" evidence="9">
    <location>
        <begin position="44"/>
        <end position="67"/>
    </location>
</feature>
<dbReference type="PROSITE" id="PS50112">
    <property type="entry name" value="PAS"/>
    <property type="match status" value="2"/>
</dbReference>
<feature type="transmembrane region" description="Helical" evidence="9">
    <location>
        <begin position="12"/>
        <end position="32"/>
    </location>
</feature>
<keyword evidence="4" id="KW-0808">Transferase</keyword>
<organism evidence="14 15">
    <name type="scientific">Peribacillus asahii</name>
    <dbReference type="NCBI Taxonomy" id="228899"/>
    <lineage>
        <taxon>Bacteria</taxon>
        <taxon>Bacillati</taxon>
        <taxon>Bacillota</taxon>
        <taxon>Bacilli</taxon>
        <taxon>Bacillales</taxon>
        <taxon>Bacillaceae</taxon>
        <taxon>Peribacillus</taxon>
    </lineage>
</organism>
<dbReference type="InterPro" id="IPR003661">
    <property type="entry name" value="HisK_dim/P_dom"/>
</dbReference>
<dbReference type="InterPro" id="IPR005330">
    <property type="entry name" value="MHYT_dom"/>
</dbReference>
<dbReference type="Gene3D" id="3.30.565.10">
    <property type="entry name" value="Histidine kinase-like ATPase, C-terminal domain"/>
    <property type="match status" value="1"/>
</dbReference>
<evidence type="ECO:0000256" key="2">
    <source>
        <dbReference type="ARBA" id="ARBA00012438"/>
    </source>
</evidence>
<accession>A0A398AX75</accession>
<dbReference type="EMBL" id="QWVS01000052">
    <property type="protein sequence ID" value="RID82171.1"/>
    <property type="molecule type" value="Genomic_DNA"/>
</dbReference>
<feature type="transmembrane region" description="Helical" evidence="9">
    <location>
        <begin position="135"/>
        <end position="161"/>
    </location>
</feature>
<dbReference type="InterPro" id="IPR001610">
    <property type="entry name" value="PAC"/>
</dbReference>
<feature type="domain" description="PAC" evidence="12">
    <location>
        <begin position="447"/>
        <end position="499"/>
    </location>
</feature>
<feature type="domain" description="PAC" evidence="12">
    <location>
        <begin position="318"/>
        <end position="371"/>
    </location>
</feature>
<comment type="caution">
    <text evidence="14">The sequence shown here is derived from an EMBL/GenBank/DDBJ whole genome shotgun (WGS) entry which is preliminary data.</text>
</comment>
<dbReference type="SUPFAM" id="SSF55874">
    <property type="entry name" value="ATPase domain of HSP90 chaperone/DNA topoisomerase II/histidine kinase"/>
    <property type="match status" value="1"/>
</dbReference>
<keyword evidence="5" id="KW-0547">Nucleotide-binding</keyword>
<feature type="domain" description="PAS" evidence="11">
    <location>
        <begin position="372"/>
        <end position="420"/>
    </location>
</feature>
<dbReference type="GO" id="GO:0005524">
    <property type="term" value="F:ATP binding"/>
    <property type="evidence" value="ECO:0007669"/>
    <property type="project" value="UniProtKB-KW"/>
</dbReference>
<keyword evidence="7" id="KW-0067">ATP-binding</keyword>
<feature type="transmembrane region" description="Helical" evidence="9">
    <location>
        <begin position="173"/>
        <end position="195"/>
    </location>
</feature>
<dbReference type="Proteomes" id="UP000266016">
    <property type="component" value="Unassembled WGS sequence"/>
</dbReference>
<dbReference type="SMART" id="SM00086">
    <property type="entry name" value="PAC"/>
    <property type="match status" value="2"/>
</dbReference>
<dbReference type="SMART" id="SM00091">
    <property type="entry name" value="PAS"/>
    <property type="match status" value="2"/>
</dbReference>
<dbReference type="RefSeq" id="WP_119118652.1">
    <property type="nucleotide sequence ID" value="NZ_QWVS01000052.1"/>
</dbReference>
<sequence>MDGLIVSPNSVIFITAVMLTFISTYTAIELLLMMRTTKGHMKRFLYVGSSFALGIAIWTLNFFNSLIGGDNRIVSMNVAISVLAFVLGTALAAMGFLSLSKKKLRLSQLLMASFLLSMAVLSSYIIGMYALQHSFAYNVVLLGIPFAILFCLFVVALLILFYPSRFNRGNTYFLKLVSTLVMTGAITQGHFLLLSAFPVNHAIGSINELLSEMPFIMYLLFFVSLLVLSGLITSSTIINRRLAKSDNYVKDIRFALDQSSIIAITDPKGIITYVNDKFVEISKYSEEELLGQSHSIINSGYHPKEFFGNLWSTIKQGRTWSGEICNKDKYGNFYWVYTTIVPFMENGKPYQFISIRSDITRRKQAEQDLKTSIRELQDIYNALNHSSIVMITDKAGKIVQVNDQFIAISGYTAEELIGRSHSILQSDYYTEALLKEIGETVRSGKVWKGELRNLAKDGGEYWVDATIVPYRSEAGKPTYFLSILHDITERKKSEELLHQQDKLAAVGQLAAGVAHEIRNPLTSMKGYTEFLQLDEKDPTRLEYLDIILDEIDRVNQIVEEFLVLAKPQSVKLETKNIVPIIQNVLSLMEFDARKKKVNFYFENMYDFIFVRCDENRLKQVFLNFVKNGIEAMPNGGHIKVTTELREGEVQISFEDTGVGIPPDRLKKLGEPFYTTKETGNGLGLMVSFKIIESHQGRIVVESEVNKGTAFNILLPLETA</sequence>
<dbReference type="PROSITE" id="PS50924">
    <property type="entry name" value="MHYT"/>
    <property type="match status" value="1"/>
</dbReference>
<feature type="domain" description="PAS" evidence="11">
    <location>
        <begin position="262"/>
        <end position="305"/>
    </location>
</feature>
<name>A0A398AX75_9BACI</name>
<evidence type="ECO:0000256" key="3">
    <source>
        <dbReference type="ARBA" id="ARBA00022553"/>
    </source>
</evidence>
<reference evidence="14 15" key="1">
    <citation type="submission" date="2018-08" db="EMBL/GenBank/DDBJ databases">
        <title>Bacillus jemisoniae sp. nov., Bacillus chryseoplanitiae sp. nov., Bacillus resnikiae sp. nov., and Bacillus frankliniae sp. nov., isolated from Viking spacecraft and associated surfaces.</title>
        <authorList>
            <person name="Seuylemezian A."/>
            <person name="Vaishampayan P."/>
        </authorList>
    </citation>
    <scope>NUCLEOTIDE SEQUENCE [LARGE SCALE GENOMIC DNA]</scope>
    <source>
        <strain evidence="14 15">MA001</strain>
    </source>
</reference>
<dbReference type="SMART" id="SM00387">
    <property type="entry name" value="HATPase_c"/>
    <property type="match status" value="1"/>
</dbReference>
<keyword evidence="6" id="KW-0418">Kinase</keyword>
<evidence type="ECO:0000259" key="11">
    <source>
        <dbReference type="PROSITE" id="PS50112"/>
    </source>
</evidence>
<keyword evidence="15" id="KW-1185">Reference proteome</keyword>
<evidence type="ECO:0000313" key="15">
    <source>
        <dbReference type="Proteomes" id="UP000266016"/>
    </source>
</evidence>
<dbReference type="EC" id="2.7.13.3" evidence="2"/>
<dbReference type="InterPro" id="IPR000014">
    <property type="entry name" value="PAS"/>
</dbReference>
<dbReference type="InterPro" id="IPR004358">
    <property type="entry name" value="Sig_transdc_His_kin-like_C"/>
</dbReference>
<feature type="transmembrane region" description="Helical" evidence="9">
    <location>
        <begin position="215"/>
        <end position="238"/>
    </location>
</feature>
<evidence type="ECO:0000256" key="5">
    <source>
        <dbReference type="ARBA" id="ARBA00022741"/>
    </source>
</evidence>